<sequence>MAQNHYQWTSERAIAAVAPSSFKKEARMYEAYTLDHLNAKVDTLFKKFDKLSISFVTTAPVSPPCEVCGIFGHTKQLNYAQYNQGMRPNQNFYKTPQNPFGQTAPPGYANNQDIPKKSSLELLLKNYLTLKVDSIATHNKMLETQLSQVDQQVATSSQTPGVFQGQTEANPKGLINAIILRDGKKLEDPVFSLRVLV</sequence>
<dbReference type="AlphaFoldDB" id="A0A072TW38"/>
<organism evidence="1 3">
    <name type="scientific">Medicago truncatula</name>
    <name type="common">Barrel medic</name>
    <name type="synonym">Medicago tribuloides</name>
    <dbReference type="NCBI Taxonomy" id="3880"/>
    <lineage>
        <taxon>Eukaryota</taxon>
        <taxon>Viridiplantae</taxon>
        <taxon>Streptophyta</taxon>
        <taxon>Embryophyta</taxon>
        <taxon>Tracheophyta</taxon>
        <taxon>Spermatophyta</taxon>
        <taxon>Magnoliopsida</taxon>
        <taxon>eudicotyledons</taxon>
        <taxon>Gunneridae</taxon>
        <taxon>Pentapetalae</taxon>
        <taxon>rosids</taxon>
        <taxon>fabids</taxon>
        <taxon>Fabales</taxon>
        <taxon>Fabaceae</taxon>
        <taxon>Papilionoideae</taxon>
        <taxon>50 kb inversion clade</taxon>
        <taxon>NPAAA clade</taxon>
        <taxon>Hologalegina</taxon>
        <taxon>IRL clade</taxon>
        <taxon>Trifolieae</taxon>
        <taxon>Medicago</taxon>
    </lineage>
</organism>
<reference evidence="2" key="3">
    <citation type="submission" date="2015-04" db="UniProtKB">
        <authorList>
            <consortium name="EnsemblPlants"/>
        </authorList>
    </citation>
    <scope>IDENTIFICATION</scope>
    <source>
        <strain evidence="2">cv. Jemalong A17</strain>
    </source>
</reference>
<protein>
    <submittedName>
        <fullName evidence="1 2">Uncharacterized protein</fullName>
    </submittedName>
</protein>
<evidence type="ECO:0000313" key="2">
    <source>
        <dbReference type="EnsemblPlants" id="KEH21672"/>
    </source>
</evidence>
<dbReference type="EnsemblPlants" id="KEH21672">
    <property type="protein sequence ID" value="KEH21672"/>
    <property type="gene ID" value="MTR_7g014910"/>
</dbReference>
<accession>A0A072TW38</accession>
<dbReference type="EMBL" id="CM001223">
    <property type="protein sequence ID" value="KEH21672.1"/>
    <property type="molecule type" value="Genomic_DNA"/>
</dbReference>
<reference evidence="1 3" key="1">
    <citation type="journal article" date="2011" name="Nature">
        <title>The Medicago genome provides insight into the evolution of rhizobial symbioses.</title>
        <authorList>
            <person name="Young N.D."/>
            <person name="Debelle F."/>
            <person name="Oldroyd G.E."/>
            <person name="Geurts R."/>
            <person name="Cannon S.B."/>
            <person name="Udvardi M.K."/>
            <person name="Benedito V.A."/>
            <person name="Mayer K.F."/>
            <person name="Gouzy J."/>
            <person name="Schoof H."/>
            <person name="Van de Peer Y."/>
            <person name="Proost S."/>
            <person name="Cook D.R."/>
            <person name="Meyers B.C."/>
            <person name="Spannagl M."/>
            <person name="Cheung F."/>
            <person name="De Mita S."/>
            <person name="Krishnakumar V."/>
            <person name="Gundlach H."/>
            <person name="Zhou S."/>
            <person name="Mudge J."/>
            <person name="Bharti A.K."/>
            <person name="Murray J.D."/>
            <person name="Naoumkina M.A."/>
            <person name="Rosen B."/>
            <person name="Silverstein K.A."/>
            <person name="Tang H."/>
            <person name="Rombauts S."/>
            <person name="Zhao P.X."/>
            <person name="Zhou P."/>
            <person name="Barbe V."/>
            <person name="Bardou P."/>
            <person name="Bechner M."/>
            <person name="Bellec A."/>
            <person name="Berger A."/>
            <person name="Berges H."/>
            <person name="Bidwell S."/>
            <person name="Bisseling T."/>
            <person name="Choisne N."/>
            <person name="Couloux A."/>
            <person name="Denny R."/>
            <person name="Deshpande S."/>
            <person name="Dai X."/>
            <person name="Doyle J.J."/>
            <person name="Dudez A.M."/>
            <person name="Farmer A.D."/>
            <person name="Fouteau S."/>
            <person name="Franken C."/>
            <person name="Gibelin C."/>
            <person name="Gish J."/>
            <person name="Goldstein S."/>
            <person name="Gonzalez A.J."/>
            <person name="Green P.J."/>
            <person name="Hallab A."/>
            <person name="Hartog M."/>
            <person name="Hua A."/>
            <person name="Humphray S.J."/>
            <person name="Jeong D.H."/>
            <person name="Jing Y."/>
            <person name="Jocker A."/>
            <person name="Kenton S.M."/>
            <person name="Kim D.J."/>
            <person name="Klee K."/>
            <person name="Lai H."/>
            <person name="Lang C."/>
            <person name="Lin S."/>
            <person name="Macmil S.L."/>
            <person name="Magdelenat G."/>
            <person name="Matthews L."/>
            <person name="McCorrison J."/>
            <person name="Monaghan E.L."/>
            <person name="Mun J.H."/>
            <person name="Najar F.Z."/>
            <person name="Nicholson C."/>
            <person name="Noirot C."/>
            <person name="O'Bleness M."/>
            <person name="Paule C.R."/>
            <person name="Poulain J."/>
            <person name="Prion F."/>
            <person name="Qin B."/>
            <person name="Qu C."/>
            <person name="Retzel E.F."/>
            <person name="Riddle C."/>
            <person name="Sallet E."/>
            <person name="Samain S."/>
            <person name="Samson N."/>
            <person name="Sanders I."/>
            <person name="Saurat O."/>
            <person name="Scarpelli C."/>
            <person name="Schiex T."/>
            <person name="Segurens B."/>
            <person name="Severin A.J."/>
            <person name="Sherrier D.J."/>
            <person name="Shi R."/>
            <person name="Sims S."/>
            <person name="Singer S.R."/>
            <person name="Sinharoy S."/>
            <person name="Sterck L."/>
            <person name="Viollet A."/>
            <person name="Wang B.B."/>
            <person name="Wang K."/>
            <person name="Wang M."/>
            <person name="Wang X."/>
            <person name="Warfsmann J."/>
            <person name="Weissenbach J."/>
            <person name="White D.D."/>
            <person name="White J.D."/>
            <person name="Wiley G.B."/>
            <person name="Wincker P."/>
            <person name="Xing Y."/>
            <person name="Yang L."/>
            <person name="Yao Z."/>
            <person name="Ying F."/>
            <person name="Zhai J."/>
            <person name="Zhou L."/>
            <person name="Zuber A."/>
            <person name="Denarie J."/>
            <person name="Dixon R.A."/>
            <person name="May G.D."/>
            <person name="Schwartz D.C."/>
            <person name="Rogers J."/>
            <person name="Quetier F."/>
            <person name="Town C.D."/>
            <person name="Roe B.A."/>
        </authorList>
    </citation>
    <scope>NUCLEOTIDE SEQUENCE [LARGE SCALE GENOMIC DNA]</scope>
    <source>
        <strain evidence="1">A17</strain>
        <strain evidence="2 3">cv. Jemalong A17</strain>
    </source>
</reference>
<keyword evidence="3" id="KW-1185">Reference proteome</keyword>
<dbReference type="HOGENOM" id="CLU_060832_2_1_1"/>
<evidence type="ECO:0000313" key="1">
    <source>
        <dbReference type="EMBL" id="KEH21672.1"/>
    </source>
</evidence>
<dbReference type="Proteomes" id="UP000002051">
    <property type="component" value="Unassembled WGS sequence"/>
</dbReference>
<reference evidence="1 3" key="2">
    <citation type="journal article" date="2014" name="BMC Genomics">
        <title>An improved genome release (version Mt4.0) for the model legume Medicago truncatula.</title>
        <authorList>
            <person name="Tang H."/>
            <person name="Krishnakumar V."/>
            <person name="Bidwell S."/>
            <person name="Rosen B."/>
            <person name="Chan A."/>
            <person name="Zhou S."/>
            <person name="Gentzbittel L."/>
            <person name="Childs K.L."/>
            <person name="Yandell M."/>
            <person name="Gundlach H."/>
            <person name="Mayer K.F."/>
            <person name="Schwartz D.C."/>
            <person name="Town C.D."/>
        </authorList>
    </citation>
    <scope>GENOME REANNOTATION</scope>
    <source>
        <strain evidence="1">A17</strain>
        <strain evidence="2 3">cv. Jemalong A17</strain>
    </source>
</reference>
<gene>
    <name evidence="1" type="ordered locus">MTR_7g014910</name>
</gene>
<proteinExistence type="predicted"/>
<evidence type="ECO:0000313" key="3">
    <source>
        <dbReference type="Proteomes" id="UP000002051"/>
    </source>
</evidence>
<name>A0A072TW38_MEDTR</name>